<dbReference type="STRING" id="3880.G7I352"/>
<evidence type="ECO:0000256" key="2">
    <source>
        <dbReference type="ARBA" id="ARBA00022989"/>
    </source>
</evidence>
<evidence type="ECO:0000256" key="4">
    <source>
        <dbReference type="SAM" id="Phobius"/>
    </source>
</evidence>
<keyword evidence="3 4" id="KW-0472">Membrane</keyword>
<dbReference type="GO" id="GO:0022857">
    <property type="term" value="F:transmembrane transporter activity"/>
    <property type="evidence" value="ECO:0007669"/>
    <property type="project" value="InterPro"/>
</dbReference>
<dbReference type="InterPro" id="IPR030184">
    <property type="entry name" value="WAT1-related"/>
</dbReference>
<evidence type="ECO:0000313" key="5">
    <source>
        <dbReference type="EMBL" id="AES62010.1"/>
    </source>
</evidence>
<keyword evidence="2 4" id="KW-1133">Transmembrane helix</keyword>
<accession>G7I352</accession>
<feature type="transmembrane region" description="Helical" evidence="4">
    <location>
        <begin position="7"/>
        <end position="26"/>
    </location>
</feature>
<reference evidence="6" key="3">
    <citation type="submission" date="2015-04" db="UniProtKB">
        <authorList>
            <consortium name="EnsemblPlants"/>
        </authorList>
    </citation>
    <scope>IDENTIFICATION</scope>
    <source>
        <strain evidence="6">cv. Jemalong A17</strain>
    </source>
</reference>
<dbReference type="EnsemblPlants" id="AES62010">
    <property type="protein sequence ID" value="AES62010"/>
    <property type="gene ID" value="MTR_1g092700"/>
</dbReference>
<protein>
    <submittedName>
        <fullName evidence="5">Nodulin MtN21/EamA-like transporter family protein, putative</fullName>
    </submittedName>
</protein>
<keyword evidence="1 4" id="KW-0812">Transmembrane</keyword>
<gene>
    <name evidence="5" type="ordered locus">MTR_1g092700</name>
</gene>
<evidence type="ECO:0000313" key="6">
    <source>
        <dbReference type="EnsemblPlants" id="AES62010"/>
    </source>
</evidence>
<dbReference type="PANTHER" id="PTHR31218">
    <property type="entry name" value="WAT1-RELATED PROTEIN"/>
    <property type="match status" value="1"/>
</dbReference>
<evidence type="ECO:0000256" key="1">
    <source>
        <dbReference type="ARBA" id="ARBA00022692"/>
    </source>
</evidence>
<keyword evidence="7" id="KW-1185">Reference proteome</keyword>
<sequence length="78" mass="8668">MLVRGPVYSTTFNPLTMVIVALFGFLLFGQEMLLGSVVVIFLGMYCFIWGKSKDINPLSNEQAGVANVSHSRIKEENK</sequence>
<organism evidence="5 7">
    <name type="scientific">Medicago truncatula</name>
    <name type="common">Barrel medic</name>
    <name type="synonym">Medicago tribuloides</name>
    <dbReference type="NCBI Taxonomy" id="3880"/>
    <lineage>
        <taxon>Eukaryota</taxon>
        <taxon>Viridiplantae</taxon>
        <taxon>Streptophyta</taxon>
        <taxon>Embryophyta</taxon>
        <taxon>Tracheophyta</taxon>
        <taxon>Spermatophyta</taxon>
        <taxon>Magnoliopsida</taxon>
        <taxon>eudicotyledons</taxon>
        <taxon>Gunneridae</taxon>
        <taxon>Pentapetalae</taxon>
        <taxon>rosids</taxon>
        <taxon>fabids</taxon>
        <taxon>Fabales</taxon>
        <taxon>Fabaceae</taxon>
        <taxon>Papilionoideae</taxon>
        <taxon>50 kb inversion clade</taxon>
        <taxon>NPAAA clade</taxon>
        <taxon>Hologalegina</taxon>
        <taxon>IRL clade</taxon>
        <taxon>Trifolieae</taxon>
        <taxon>Medicago</taxon>
    </lineage>
</organism>
<dbReference type="HOGENOM" id="CLU_2625644_0_0_1"/>
<dbReference type="AlphaFoldDB" id="G7I352"/>
<evidence type="ECO:0000313" key="7">
    <source>
        <dbReference type="Proteomes" id="UP000002051"/>
    </source>
</evidence>
<reference evidence="5 7" key="2">
    <citation type="journal article" date="2014" name="BMC Genomics">
        <title>An improved genome release (version Mt4.0) for the model legume Medicago truncatula.</title>
        <authorList>
            <person name="Tang H."/>
            <person name="Krishnakumar V."/>
            <person name="Bidwell S."/>
            <person name="Rosen B."/>
            <person name="Chan A."/>
            <person name="Zhou S."/>
            <person name="Gentzbittel L."/>
            <person name="Childs K.L."/>
            <person name="Yandell M."/>
            <person name="Gundlach H."/>
            <person name="Mayer K.F."/>
            <person name="Schwartz D.C."/>
            <person name="Town C.D."/>
        </authorList>
    </citation>
    <scope>GENOME REANNOTATION</scope>
    <source>
        <strain evidence="6 7">cv. Jemalong A17</strain>
    </source>
</reference>
<name>G7I352_MEDTR</name>
<reference evidence="5 7" key="1">
    <citation type="journal article" date="2011" name="Nature">
        <title>The Medicago genome provides insight into the evolution of rhizobial symbioses.</title>
        <authorList>
            <person name="Young N.D."/>
            <person name="Debelle F."/>
            <person name="Oldroyd G.E."/>
            <person name="Geurts R."/>
            <person name="Cannon S.B."/>
            <person name="Udvardi M.K."/>
            <person name="Benedito V.A."/>
            <person name="Mayer K.F."/>
            <person name="Gouzy J."/>
            <person name="Schoof H."/>
            <person name="Van de Peer Y."/>
            <person name="Proost S."/>
            <person name="Cook D.R."/>
            <person name="Meyers B.C."/>
            <person name="Spannagl M."/>
            <person name="Cheung F."/>
            <person name="De Mita S."/>
            <person name="Krishnakumar V."/>
            <person name="Gundlach H."/>
            <person name="Zhou S."/>
            <person name="Mudge J."/>
            <person name="Bharti A.K."/>
            <person name="Murray J.D."/>
            <person name="Naoumkina M.A."/>
            <person name="Rosen B."/>
            <person name="Silverstein K.A."/>
            <person name="Tang H."/>
            <person name="Rombauts S."/>
            <person name="Zhao P.X."/>
            <person name="Zhou P."/>
            <person name="Barbe V."/>
            <person name="Bardou P."/>
            <person name="Bechner M."/>
            <person name="Bellec A."/>
            <person name="Berger A."/>
            <person name="Berges H."/>
            <person name="Bidwell S."/>
            <person name="Bisseling T."/>
            <person name="Choisne N."/>
            <person name="Couloux A."/>
            <person name="Denny R."/>
            <person name="Deshpande S."/>
            <person name="Dai X."/>
            <person name="Doyle J.J."/>
            <person name="Dudez A.M."/>
            <person name="Farmer A.D."/>
            <person name="Fouteau S."/>
            <person name="Franken C."/>
            <person name="Gibelin C."/>
            <person name="Gish J."/>
            <person name="Goldstein S."/>
            <person name="Gonzalez A.J."/>
            <person name="Green P.J."/>
            <person name="Hallab A."/>
            <person name="Hartog M."/>
            <person name="Hua A."/>
            <person name="Humphray S.J."/>
            <person name="Jeong D.H."/>
            <person name="Jing Y."/>
            <person name="Jocker A."/>
            <person name="Kenton S.M."/>
            <person name="Kim D.J."/>
            <person name="Klee K."/>
            <person name="Lai H."/>
            <person name="Lang C."/>
            <person name="Lin S."/>
            <person name="Macmil S.L."/>
            <person name="Magdelenat G."/>
            <person name="Matthews L."/>
            <person name="McCorrison J."/>
            <person name="Monaghan E.L."/>
            <person name="Mun J.H."/>
            <person name="Najar F.Z."/>
            <person name="Nicholson C."/>
            <person name="Noirot C."/>
            <person name="O'Bleness M."/>
            <person name="Paule C.R."/>
            <person name="Poulain J."/>
            <person name="Prion F."/>
            <person name="Qin B."/>
            <person name="Qu C."/>
            <person name="Retzel E.F."/>
            <person name="Riddle C."/>
            <person name="Sallet E."/>
            <person name="Samain S."/>
            <person name="Samson N."/>
            <person name="Sanders I."/>
            <person name="Saurat O."/>
            <person name="Scarpelli C."/>
            <person name="Schiex T."/>
            <person name="Segurens B."/>
            <person name="Severin A.J."/>
            <person name="Sherrier D.J."/>
            <person name="Shi R."/>
            <person name="Sims S."/>
            <person name="Singer S.R."/>
            <person name="Sinharoy S."/>
            <person name="Sterck L."/>
            <person name="Viollet A."/>
            <person name="Wang B.B."/>
            <person name="Wang K."/>
            <person name="Wang M."/>
            <person name="Wang X."/>
            <person name="Warfsmann J."/>
            <person name="Weissenbach J."/>
            <person name="White D.D."/>
            <person name="White J.D."/>
            <person name="Wiley G.B."/>
            <person name="Wincker P."/>
            <person name="Xing Y."/>
            <person name="Yang L."/>
            <person name="Yao Z."/>
            <person name="Ying F."/>
            <person name="Zhai J."/>
            <person name="Zhou L."/>
            <person name="Zuber A."/>
            <person name="Denarie J."/>
            <person name="Dixon R.A."/>
            <person name="May G.D."/>
            <person name="Schwartz D.C."/>
            <person name="Rogers J."/>
            <person name="Quetier F."/>
            <person name="Town C.D."/>
            <person name="Roe B.A."/>
        </authorList>
    </citation>
    <scope>NUCLEOTIDE SEQUENCE [LARGE SCALE GENOMIC DNA]</scope>
    <source>
        <strain evidence="5">A17</strain>
        <strain evidence="6 7">cv. Jemalong A17</strain>
    </source>
</reference>
<dbReference type="GO" id="GO:0016020">
    <property type="term" value="C:membrane"/>
    <property type="evidence" value="ECO:0007669"/>
    <property type="project" value="InterPro"/>
</dbReference>
<proteinExistence type="predicted"/>
<dbReference type="EMBL" id="CM001217">
    <property type="protein sequence ID" value="AES62010.1"/>
    <property type="molecule type" value="Genomic_DNA"/>
</dbReference>
<feature type="transmembrane region" description="Helical" evidence="4">
    <location>
        <begin position="32"/>
        <end position="50"/>
    </location>
</feature>
<dbReference type="PaxDb" id="3880-AES62010"/>
<evidence type="ECO:0000256" key="3">
    <source>
        <dbReference type="ARBA" id="ARBA00023136"/>
    </source>
</evidence>
<dbReference type="Proteomes" id="UP000002051">
    <property type="component" value="Unassembled WGS sequence"/>
</dbReference>